<dbReference type="EMBL" id="ACJD01000001">
    <property type="protein sequence ID" value="EEH15566.1"/>
    <property type="molecule type" value="Genomic_DNA"/>
</dbReference>
<evidence type="ECO:0000313" key="3">
    <source>
        <dbReference type="Proteomes" id="UP000003678"/>
    </source>
</evidence>
<dbReference type="Proteomes" id="UP000003678">
    <property type="component" value="Unassembled WGS sequence"/>
</dbReference>
<dbReference type="GO" id="GO:0043177">
    <property type="term" value="F:organic acid binding"/>
    <property type="evidence" value="ECO:0007669"/>
    <property type="project" value="InterPro"/>
</dbReference>
<dbReference type="Pfam" id="PF03480">
    <property type="entry name" value="DctP"/>
    <property type="match status" value="1"/>
</dbReference>
<dbReference type="Gene3D" id="3.40.190.10">
    <property type="entry name" value="Periplasmic binding protein-like II"/>
    <property type="match status" value="1"/>
</dbReference>
<dbReference type="AlphaFoldDB" id="C0G4A1"/>
<dbReference type="PANTHER" id="PTHR33376:SF5">
    <property type="entry name" value="EXTRACYTOPLASMIC SOLUTE RECEPTOR PROTEIN"/>
    <property type="match status" value="1"/>
</dbReference>
<keyword evidence="1" id="KW-0732">Signal</keyword>
<organism evidence="2 3">
    <name type="scientific">Brucella ceti str. Cudo</name>
    <dbReference type="NCBI Taxonomy" id="595497"/>
    <lineage>
        <taxon>Bacteria</taxon>
        <taxon>Pseudomonadati</taxon>
        <taxon>Pseudomonadota</taxon>
        <taxon>Alphaproteobacteria</taxon>
        <taxon>Hyphomicrobiales</taxon>
        <taxon>Brucellaceae</taxon>
        <taxon>Brucella/Ochrobactrum group</taxon>
        <taxon>Brucella</taxon>
    </lineage>
</organism>
<dbReference type="Gene3D" id="3.40.190.170">
    <property type="entry name" value="Bacterial extracellular solute-binding protein, family 7"/>
    <property type="match status" value="1"/>
</dbReference>
<protein>
    <submittedName>
        <fullName evidence="2">TRAP dicarboxylate transporter-DctP subunit</fullName>
    </submittedName>
</protein>
<evidence type="ECO:0000313" key="2">
    <source>
        <dbReference type="EMBL" id="EEH15566.1"/>
    </source>
</evidence>
<proteinExistence type="predicted"/>
<dbReference type="PANTHER" id="PTHR33376">
    <property type="match status" value="1"/>
</dbReference>
<dbReference type="GO" id="GO:0055085">
    <property type="term" value="P:transmembrane transport"/>
    <property type="evidence" value="ECO:0007669"/>
    <property type="project" value="InterPro"/>
</dbReference>
<comment type="caution">
    <text evidence="2">The sequence shown here is derived from an EMBL/GenBank/DDBJ whole genome shotgun (WGS) entry which is preliminary data.</text>
</comment>
<gene>
    <name evidence="2" type="ORF">BCETI_1000519</name>
</gene>
<dbReference type="InterPro" id="IPR041722">
    <property type="entry name" value="TakP/all3028"/>
</dbReference>
<dbReference type="InterPro" id="IPR038404">
    <property type="entry name" value="TRAP_DctP_sf"/>
</dbReference>
<accession>C0G4A1</accession>
<dbReference type="GO" id="GO:0031317">
    <property type="term" value="C:tripartite ATP-independent periplasmic transporter complex"/>
    <property type="evidence" value="ECO:0007669"/>
    <property type="project" value="InterPro"/>
</dbReference>
<evidence type="ECO:0000256" key="1">
    <source>
        <dbReference type="ARBA" id="ARBA00022729"/>
    </source>
</evidence>
<reference evidence="2 3" key="1">
    <citation type="submission" date="2009-03" db="EMBL/GenBank/DDBJ databases">
        <authorList>
            <person name="Setubal J.C."/>
            <person name="Boyle S."/>
            <person name="Crasta O.R."/>
            <person name="Gillespie J.J."/>
            <person name="Kenyon R.W."/>
            <person name="Lu J."/>
            <person name="Mane S."/>
            <person name="Nagrani S."/>
            <person name="Shallom J.M."/>
            <person name="Shallom S."/>
            <person name="Shukla M."/>
            <person name="Snyder E.E."/>
            <person name="Sobral B.W."/>
            <person name="Wattam A.R."/>
            <person name="Will R."/>
            <person name="Williams K."/>
            <person name="Yoo H."/>
            <person name="Bruce D.H."/>
            <person name="Detter C."/>
            <person name="Munk C."/>
            <person name="Brettin T.S."/>
            <person name="Ficht T."/>
        </authorList>
    </citation>
    <scope>NUCLEOTIDE SEQUENCE [LARGE SCALE GENOMIC DNA]</scope>
    <source>
        <strain evidence="2 3">Cudo</strain>
    </source>
</reference>
<dbReference type="CDD" id="cd13682">
    <property type="entry name" value="PBP2_TRAP_alpha-ketoacid"/>
    <property type="match status" value="1"/>
</dbReference>
<name>C0G4A1_9HYPH</name>
<dbReference type="NCBIfam" id="NF037995">
    <property type="entry name" value="TRAP_S1"/>
    <property type="match status" value="1"/>
</dbReference>
<dbReference type="GO" id="GO:0015849">
    <property type="term" value="P:organic acid transport"/>
    <property type="evidence" value="ECO:0007669"/>
    <property type="project" value="InterPro"/>
</dbReference>
<dbReference type="InterPro" id="IPR018389">
    <property type="entry name" value="DctP_fam"/>
</dbReference>
<sequence>MAMLRPHSARLRLPSSHCPPHPSVLLRQASGRVLIKRKSLRNEWGHQTLRKLNEKQHILRRRDMKETLSRRSFLTKGAALATPAIAAELPTLRWRLTSGFPNNLDTIYGGAVYMADAVSKMTDGKFQIQVFQAGEIVPGPQAIDAVQANTVEMAHTCGYYFTGKNPTFAIGTALPFGMNTRLQNAWLYHGGGNELYNEFLSDYGIVGIVGGNTAAQMGGWYRKEIKSAEDLKGLKMRIAGVAGEVMSRLGVVPQQLPGGDIYPSLERGTIDAAEWVGPYDDEKLGFYQIAPYYYYPAFWEGGASVHFFINKKQYESLPEAYKVALNTAAEAATQNMIALYDVKNTAAIRSLVSKGVKLQPLPRDVLDAAYKVSFDLYAEYNEKNPAWAKIYPAWKKFRDEGFEWFRVAEYTYDSYVYAAQAAGK</sequence>